<gene>
    <name evidence="2" type="ORF">M441DRAFT_48168</name>
</gene>
<dbReference type="EMBL" id="KZ679263">
    <property type="protein sequence ID" value="PTB40315.1"/>
    <property type="molecule type" value="Genomic_DNA"/>
</dbReference>
<accession>A0A2T3Z694</accession>
<dbReference type="Proteomes" id="UP000240493">
    <property type="component" value="Unassembled WGS sequence"/>
</dbReference>
<keyword evidence="1" id="KW-0732">Signal</keyword>
<protein>
    <submittedName>
        <fullName evidence="2">Uncharacterized protein</fullName>
    </submittedName>
</protein>
<keyword evidence="3" id="KW-1185">Reference proteome</keyword>
<name>A0A2T3Z694_TRIA4</name>
<proteinExistence type="predicted"/>
<dbReference type="AlphaFoldDB" id="A0A2T3Z694"/>
<sequence>MAVVNWLALAVSIFALFKSLFQESEDKKRIRELEDFNRGMVEFKKMLEEDLKRETATREREVGELRQHLLAVRRLVIPDSSGRSWTLLSGGLKSCCPPKAFKAIKLTTYMAMLARCSRRPASRGFLLSAPPWFIDVGAGSLSTDLTSRWFAGPVRRRQGDYTEIDEA</sequence>
<feature type="signal peptide" evidence="1">
    <location>
        <begin position="1"/>
        <end position="21"/>
    </location>
</feature>
<reference evidence="2 3" key="1">
    <citation type="submission" date="2016-07" db="EMBL/GenBank/DDBJ databases">
        <title>Multiple horizontal gene transfer events from other fungi enriched the ability of initially mycotrophic Trichoderma (Ascomycota) to feed on dead plant biomass.</title>
        <authorList>
            <consortium name="DOE Joint Genome Institute"/>
            <person name="Aerts A."/>
            <person name="Atanasova L."/>
            <person name="Chenthamara K."/>
            <person name="Zhang J."/>
            <person name="Grujic M."/>
            <person name="Henrissat B."/>
            <person name="Kuo A."/>
            <person name="Salamov A."/>
            <person name="Lipzen A."/>
            <person name="Labutti K."/>
            <person name="Barry K."/>
            <person name="Miao Y."/>
            <person name="Rahimi M.J."/>
            <person name="Shen Q."/>
            <person name="Grigoriev I.V."/>
            <person name="Kubicek C.P."/>
            <person name="Druzhinina I.S."/>
        </authorList>
    </citation>
    <scope>NUCLEOTIDE SEQUENCE [LARGE SCALE GENOMIC DNA]</scope>
    <source>
        <strain evidence="2 3">CBS 433.97</strain>
    </source>
</reference>
<evidence type="ECO:0000313" key="2">
    <source>
        <dbReference type="EMBL" id="PTB40315.1"/>
    </source>
</evidence>
<feature type="chain" id="PRO_5015405997" evidence="1">
    <location>
        <begin position="22"/>
        <end position="167"/>
    </location>
</feature>
<organism evidence="2 3">
    <name type="scientific">Trichoderma asperellum (strain ATCC 204424 / CBS 433.97 / NBRC 101777)</name>
    <dbReference type="NCBI Taxonomy" id="1042311"/>
    <lineage>
        <taxon>Eukaryota</taxon>
        <taxon>Fungi</taxon>
        <taxon>Dikarya</taxon>
        <taxon>Ascomycota</taxon>
        <taxon>Pezizomycotina</taxon>
        <taxon>Sordariomycetes</taxon>
        <taxon>Hypocreomycetidae</taxon>
        <taxon>Hypocreales</taxon>
        <taxon>Hypocreaceae</taxon>
        <taxon>Trichoderma</taxon>
    </lineage>
</organism>
<evidence type="ECO:0000256" key="1">
    <source>
        <dbReference type="SAM" id="SignalP"/>
    </source>
</evidence>
<evidence type="ECO:0000313" key="3">
    <source>
        <dbReference type="Proteomes" id="UP000240493"/>
    </source>
</evidence>